<evidence type="ECO:0000256" key="5">
    <source>
        <dbReference type="ARBA" id="ARBA00022777"/>
    </source>
</evidence>
<dbReference type="Proteomes" id="UP000030645">
    <property type="component" value="Unassembled WGS sequence"/>
</dbReference>
<keyword evidence="5 10" id="KW-0418">Kinase</keyword>
<evidence type="ECO:0000313" key="11">
    <source>
        <dbReference type="Proteomes" id="UP000030645"/>
    </source>
</evidence>
<evidence type="ECO:0000256" key="2">
    <source>
        <dbReference type="ARBA" id="ARBA00022527"/>
    </source>
</evidence>
<dbReference type="GO" id="GO:0005524">
    <property type="term" value="F:ATP binding"/>
    <property type="evidence" value="ECO:0007669"/>
    <property type="project" value="UniProtKB-UniRule"/>
</dbReference>
<dbReference type="InterPro" id="IPR017441">
    <property type="entry name" value="Protein_kinase_ATP_BS"/>
</dbReference>
<keyword evidence="3" id="KW-0808">Transferase</keyword>
<sequence length="279" mass="31746">MSQALNRDYQVLEEIGRGRFGVVYRCSPVTNSGDFFAVKSIDKRLISAGDSLDAQCLFSEPKILRFLSPHPHIINLHDLYEDDDYLHMVLDLCDAPDLHSRVTRRVYSEPEAASVMAQLMQAVAQCHRLGVAHRDIKPDNILFDERNRLRLADFGSAETFKDRGEPMSGIVRTPYYVAPEVLAGREYCEKVDVWSAGVVLYIMLAGFPPFYGESVVEIFEAVLRANLRFPSRVFHSVSPAAKDLLRRMLCKDVSRRFSAEQVLRHPWITSGRGQDERLI</sequence>
<keyword evidence="4 7" id="KW-0547">Nucleotide-binding</keyword>
<name>W9RPC3_9ROSA</name>
<dbReference type="GO" id="GO:0004674">
    <property type="term" value="F:protein serine/threonine kinase activity"/>
    <property type="evidence" value="ECO:0007669"/>
    <property type="project" value="UniProtKB-KW"/>
</dbReference>
<dbReference type="PANTHER" id="PTHR24349">
    <property type="entry name" value="SERINE/THREONINE-PROTEIN KINASE"/>
    <property type="match status" value="1"/>
</dbReference>
<dbReference type="SUPFAM" id="SSF56112">
    <property type="entry name" value="Protein kinase-like (PK-like)"/>
    <property type="match status" value="1"/>
</dbReference>
<dbReference type="Pfam" id="PF00069">
    <property type="entry name" value="Pkinase"/>
    <property type="match status" value="1"/>
</dbReference>
<proteinExistence type="inferred from homology"/>
<evidence type="ECO:0000256" key="6">
    <source>
        <dbReference type="ARBA" id="ARBA00022840"/>
    </source>
</evidence>
<dbReference type="PROSITE" id="PS00108">
    <property type="entry name" value="PROTEIN_KINASE_ST"/>
    <property type="match status" value="1"/>
</dbReference>
<feature type="binding site" evidence="7">
    <location>
        <position position="39"/>
    </location>
    <ligand>
        <name>ATP</name>
        <dbReference type="ChEBI" id="CHEBI:30616"/>
    </ligand>
</feature>
<dbReference type="CDD" id="cd05117">
    <property type="entry name" value="STKc_CAMK"/>
    <property type="match status" value="1"/>
</dbReference>
<dbReference type="InterPro" id="IPR050205">
    <property type="entry name" value="CDPK_Ser/Thr_kinases"/>
</dbReference>
<dbReference type="InterPro" id="IPR011009">
    <property type="entry name" value="Kinase-like_dom_sf"/>
</dbReference>
<evidence type="ECO:0000256" key="3">
    <source>
        <dbReference type="ARBA" id="ARBA00022679"/>
    </source>
</evidence>
<dbReference type="KEGG" id="mnt:21404279"/>
<dbReference type="SMART" id="SM00220">
    <property type="entry name" value="S_TKc"/>
    <property type="match status" value="1"/>
</dbReference>
<organism evidence="10 11">
    <name type="scientific">Morus notabilis</name>
    <dbReference type="NCBI Taxonomy" id="981085"/>
    <lineage>
        <taxon>Eukaryota</taxon>
        <taxon>Viridiplantae</taxon>
        <taxon>Streptophyta</taxon>
        <taxon>Embryophyta</taxon>
        <taxon>Tracheophyta</taxon>
        <taxon>Spermatophyta</taxon>
        <taxon>Magnoliopsida</taxon>
        <taxon>eudicotyledons</taxon>
        <taxon>Gunneridae</taxon>
        <taxon>Pentapetalae</taxon>
        <taxon>rosids</taxon>
        <taxon>fabids</taxon>
        <taxon>Rosales</taxon>
        <taxon>Moraceae</taxon>
        <taxon>Moreae</taxon>
        <taxon>Morus</taxon>
    </lineage>
</organism>
<dbReference type="EMBL" id="KE345336">
    <property type="protein sequence ID" value="EXC01784.1"/>
    <property type="molecule type" value="Genomic_DNA"/>
</dbReference>
<evidence type="ECO:0000313" key="10">
    <source>
        <dbReference type="EMBL" id="EXC01784.1"/>
    </source>
</evidence>
<keyword evidence="11" id="KW-1185">Reference proteome</keyword>
<comment type="similarity">
    <text evidence="1">Belongs to the protein kinase superfamily. CAMK Ser/Thr protein kinase family. CaMK subfamily.</text>
</comment>
<evidence type="ECO:0000256" key="8">
    <source>
        <dbReference type="RuleBase" id="RU000304"/>
    </source>
</evidence>
<evidence type="ECO:0000256" key="7">
    <source>
        <dbReference type="PROSITE-ProRule" id="PRU10141"/>
    </source>
</evidence>
<dbReference type="eggNOG" id="KOG0032">
    <property type="taxonomic scope" value="Eukaryota"/>
</dbReference>
<evidence type="ECO:0000256" key="4">
    <source>
        <dbReference type="ARBA" id="ARBA00022741"/>
    </source>
</evidence>
<dbReference type="OrthoDB" id="40902at2759"/>
<keyword evidence="6 7" id="KW-0067">ATP-binding</keyword>
<dbReference type="Gene3D" id="1.10.510.10">
    <property type="entry name" value="Transferase(Phosphotransferase) domain 1"/>
    <property type="match status" value="1"/>
</dbReference>
<dbReference type="InterPro" id="IPR000719">
    <property type="entry name" value="Prot_kinase_dom"/>
</dbReference>
<protein>
    <submittedName>
        <fullName evidence="10">Phosphoenolpyruvate carboxylase kinase 1</fullName>
    </submittedName>
</protein>
<gene>
    <name evidence="10" type="ORF">L484_021421</name>
</gene>
<dbReference type="InterPro" id="IPR008271">
    <property type="entry name" value="Ser/Thr_kinase_AS"/>
</dbReference>
<evidence type="ECO:0000256" key="1">
    <source>
        <dbReference type="ARBA" id="ARBA00005354"/>
    </source>
</evidence>
<dbReference type="STRING" id="981085.W9RPC3"/>
<dbReference type="PROSITE" id="PS50011">
    <property type="entry name" value="PROTEIN_KINASE_DOM"/>
    <property type="match status" value="1"/>
</dbReference>
<reference evidence="11" key="1">
    <citation type="submission" date="2013-01" db="EMBL/GenBank/DDBJ databases">
        <title>Draft Genome Sequence of a Mulberry Tree, Morus notabilis C.K. Schneid.</title>
        <authorList>
            <person name="He N."/>
            <person name="Zhao S."/>
        </authorList>
    </citation>
    <scope>NUCLEOTIDE SEQUENCE</scope>
</reference>
<dbReference type="FunFam" id="1.10.510.10:FF:000600">
    <property type="entry name" value="Phosphoenolpyruvate carboxylase kinase 2"/>
    <property type="match status" value="1"/>
</dbReference>
<dbReference type="PIRSF" id="PIRSF000654">
    <property type="entry name" value="Integrin-linked_kinase"/>
    <property type="match status" value="1"/>
</dbReference>
<keyword evidence="10" id="KW-0670">Pyruvate</keyword>
<accession>W9RPC3</accession>
<keyword evidence="2 8" id="KW-0723">Serine/threonine-protein kinase</keyword>
<feature type="domain" description="Protein kinase" evidence="9">
    <location>
        <begin position="9"/>
        <end position="268"/>
    </location>
</feature>
<evidence type="ECO:0000259" key="9">
    <source>
        <dbReference type="PROSITE" id="PS50011"/>
    </source>
</evidence>
<dbReference type="PROSITE" id="PS00107">
    <property type="entry name" value="PROTEIN_KINASE_ATP"/>
    <property type="match status" value="1"/>
</dbReference>
<dbReference type="AlphaFoldDB" id="W9RPC3"/>